<dbReference type="RefSeq" id="WP_083020192.1">
    <property type="nucleotide sequence ID" value="NZ_MVII01000063.1"/>
</dbReference>
<sequence length="92" mass="10090">MKNNPFGTDKVPGFDESLQKTWTDIKKAPIGQALGKITFPTGGSCPVQSVELFGKSVMFDSHCSLWAQIEPILKAVFLAFWALLSVRVFLSA</sequence>
<evidence type="ECO:0000313" key="2">
    <source>
        <dbReference type="Proteomes" id="UP000192434"/>
    </source>
</evidence>
<gene>
    <name evidence="1" type="ORF">BST43_26145</name>
</gene>
<reference evidence="1 2" key="1">
    <citation type="submission" date="2016-12" db="EMBL/GenBank/DDBJ databases">
        <title>The new phylogeny of genus Mycobacterium.</title>
        <authorList>
            <person name="Tortoli E."/>
            <person name="Trovato A."/>
            <person name="Cirillo D.M."/>
        </authorList>
    </citation>
    <scope>NUCLEOTIDE SEQUENCE [LARGE SCALE GENOMIC DNA]</scope>
    <source>
        <strain evidence="1 2">CCUG 66554</strain>
    </source>
</reference>
<protein>
    <submittedName>
        <fullName evidence="1">Uncharacterized protein</fullName>
    </submittedName>
</protein>
<dbReference type="OrthoDB" id="7033801at2"/>
<accession>A0A1X0IIW1</accession>
<comment type="caution">
    <text evidence="1">The sequence shown here is derived from an EMBL/GenBank/DDBJ whole genome shotgun (WGS) entry which is preliminary data.</text>
</comment>
<name>A0A1X0IIW1_9MYCO</name>
<organism evidence="1 2">
    <name type="scientific">Mycobacteroides saopaulense</name>
    <dbReference type="NCBI Taxonomy" id="1578165"/>
    <lineage>
        <taxon>Bacteria</taxon>
        <taxon>Bacillati</taxon>
        <taxon>Actinomycetota</taxon>
        <taxon>Actinomycetes</taxon>
        <taxon>Mycobacteriales</taxon>
        <taxon>Mycobacteriaceae</taxon>
        <taxon>Mycobacteroides</taxon>
    </lineage>
</organism>
<evidence type="ECO:0000313" key="1">
    <source>
        <dbReference type="EMBL" id="ORB47346.1"/>
    </source>
</evidence>
<dbReference type="EMBL" id="MVII01000063">
    <property type="protein sequence ID" value="ORB47346.1"/>
    <property type="molecule type" value="Genomic_DNA"/>
</dbReference>
<dbReference type="AlphaFoldDB" id="A0A1X0IIW1"/>
<dbReference type="Proteomes" id="UP000192434">
    <property type="component" value="Unassembled WGS sequence"/>
</dbReference>
<proteinExistence type="predicted"/>